<dbReference type="RefSeq" id="WP_004242740.1">
    <property type="nucleotide sequence ID" value="NZ_CAXOOP010000031.1"/>
</dbReference>
<dbReference type="Proteomes" id="UP000254191">
    <property type="component" value="Unassembled WGS sequence"/>
</dbReference>
<accession>A0A379GJY9</accession>
<proteinExistence type="predicted"/>
<reference evidence="1 2" key="1">
    <citation type="submission" date="2018-06" db="EMBL/GenBank/DDBJ databases">
        <authorList>
            <consortium name="Pathogen Informatics"/>
            <person name="Doyle S."/>
        </authorList>
    </citation>
    <scope>NUCLEOTIDE SEQUENCE [LARGE SCALE GENOMIC DNA]</scope>
    <source>
        <strain evidence="1 2">NCTC11938</strain>
    </source>
</reference>
<dbReference type="EMBL" id="UGTS01000006">
    <property type="protein sequence ID" value="SUC40883.1"/>
    <property type="molecule type" value="Genomic_DNA"/>
</dbReference>
<name>A0A379GJY9_PROMI</name>
<evidence type="ECO:0008006" key="3">
    <source>
        <dbReference type="Google" id="ProtNLM"/>
    </source>
</evidence>
<evidence type="ECO:0000313" key="1">
    <source>
        <dbReference type="EMBL" id="SUC40883.1"/>
    </source>
</evidence>
<evidence type="ECO:0000313" key="2">
    <source>
        <dbReference type="Proteomes" id="UP000254191"/>
    </source>
</evidence>
<dbReference type="AlphaFoldDB" id="A0A379GJY9"/>
<protein>
    <recommendedName>
        <fullName evidence="3">Group-specific protein</fullName>
    </recommendedName>
</protein>
<organism evidence="1 2">
    <name type="scientific">Proteus mirabilis</name>
    <dbReference type="NCBI Taxonomy" id="584"/>
    <lineage>
        <taxon>Bacteria</taxon>
        <taxon>Pseudomonadati</taxon>
        <taxon>Pseudomonadota</taxon>
        <taxon>Gammaproteobacteria</taxon>
        <taxon>Enterobacterales</taxon>
        <taxon>Morganellaceae</taxon>
        <taxon>Proteus</taxon>
    </lineage>
</organism>
<gene>
    <name evidence="1" type="ORF">NCTC11938_05185</name>
</gene>
<sequence>MFDEDDCLLADDNVVVAIKNDNIITWYQADREVWVLDRQKWHRDFVDNGIACPEDSADDRFGILIVNDGTKEKFLESILPFKVDNKKLNEFKEKIQDSSSWWDSHELFPMAFIDFDSKKVSAYYPYPGKIPVERYIPDGWNGEFVDFMRKFDESILPKKEKYWVIDDIDYLEKLSSLF</sequence>